<feature type="transmembrane region" description="Helical" evidence="6">
    <location>
        <begin position="57"/>
        <end position="74"/>
    </location>
</feature>
<protein>
    <submittedName>
        <fullName evidence="8">LTA synthase family protein</fullName>
    </submittedName>
</protein>
<dbReference type="InterPro" id="IPR000917">
    <property type="entry name" value="Sulfatase_N"/>
</dbReference>
<reference evidence="8 9" key="1">
    <citation type="submission" date="2022-06" db="EMBL/GenBank/DDBJ databases">
        <authorList>
            <person name="Liu G."/>
        </authorList>
    </citation>
    <scope>NUCLEOTIDE SEQUENCE [LARGE SCALE GENOMIC DNA]</scope>
    <source>
        <strain evidence="8 9">E4</strain>
    </source>
</reference>
<dbReference type="RefSeq" id="WP_301641721.1">
    <property type="nucleotide sequence ID" value="NZ_CP098494.1"/>
</dbReference>
<feature type="transmembrane region" description="Helical" evidence="6">
    <location>
        <begin position="33"/>
        <end position="52"/>
    </location>
</feature>
<gene>
    <name evidence="8" type="ORF">NCF85_11665</name>
</gene>
<feature type="transmembrane region" description="Helical" evidence="6">
    <location>
        <begin position="114"/>
        <end position="131"/>
    </location>
</feature>
<keyword evidence="4 6" id="KW-1133">Transmembrane helix</keyword>
<dbReference type="InterPro" id="IPR050448">
    <property type="entry name" value="OpgB/LTA_synthase_biosynth"/>
</dbReference>
<evidence type="ECO:0000313" key="8">
    <source>
        <dbReference type="EMBL" id="USA60741.1"/>
    </source>
</evidence>
<feature type="domain" description="Sulfatase N-terminal" evidence="7">
    <location>
        <begin position="224"/>
        <end position="454"/>
    </location>
</feature>
<sequence length="495" mass="53955">MMHLVVSLLVVAPVALLVDICARPRSVKRLRSVQGSFLLVQIALFIFGILLFVSGNAVLAAVLVLAVNLLFVVASNAKNDMLGEPLLFSDLALIGAVFRHPQFYLSALERSQKLLGLVALAVLVAAFVWLFEANLVTRLIGLGISLTTAILMRISLETKTFKALASEPDADADVAKLGLASTLLLYWIRWRGDAEKGTSSATDPYVSDLIDASECSPNAEPEIIVVIQCESFADPVELFGKRGVELSNLKAAKKDAVLWGNLLVSGFGAYTMRTEYGVLFGREEDDLGFCRYDPYLTALKDGALALPNRLGGDRWRSVFVHPHDMRFYSRHRILPEAGFSQLIDDSEFDRPSSGDGRYISDAALAAKILEVARITTERTFIYAVTIENHGPWSSEGEPLVAHYNRLVQAGDSMLGQLRDGIAALGKPALLAFFGDHRPSIPGASMPGGDRHTPYAVLRFDAAGRVISGGNQRKDLTPAQLHHAILSLSNQWRKKG</sequence>
<keyword evidence="5 6" id="KW-0472">Membrane</keyword>
<evidence type="ECO:0000256" key="1">
    <source>
        <dbReference type="ARBA" id="ARBA00004651"/>
    </source>
</evidence>
<dbReference type="CDD" id="cd16015">
    <property type="entry name" value="LTA_synthase"/>
    <property type="match status" value="1"/>
</dbReference>
<accession>A0ABY4U3R3</accession>
<dbReference type="SUPFAM" id="SSF53649">
    <property type="entry name" value="Alkaline phosphatase-like"/>
    <property type="match status" value="1"/>
</dbReference>
<organism evidence="8 9">
    <name type="scientific">Qipengyuania citrea</name>
    <dbReference type="NCBI Taxonomy" id="225971"/>
    <lineage>
        <taxon>Bacteria</taxon>
        <taxon>Pseudomonadati</taxon>
        <taxon>Pseudomonadota</taxon>
        <taxon>Alphaproteobacteria</taxon>
        <taxon>Sphingomonadales</taxon>
        <taxon>Erythrobacteraceae</taxon>
        <taxon>Qipengyuania</taxon>
    </lineage>
</organism>
<evidence type="ECO:0000256" key="5">
    <source>
        <dbReference type="ARBA" id="ARBA00023136"/>
    </source>
</evidence>
<evidence type="ECO:0000256" key="3">
    <source>
        <dbReference type="ARBA" id="ARBA00022692"/>
    </source>
</evidence>
<comment type="subcellular location">
    <subcellularLocation>
        <location evidence="1">Cell membrane</location>
        <topology evidence="1">Multi-pass membrane protein</topology>
    </subcellularLocation>
</comment>
<evidence type="ECO:0000256" key="6">
    <source>
        <dbReference type="SAM" id="Phobius"/>
    </source>
</evidence>
<name>A0ABY4U3R3_9SPHN</name>
<proteinExistence type="predicted"/>
<keyword evidence="2" id="KW-1003">Cell membrane</keyword>
<evidence type="ECO:0000256" key="2">
    <source>
        <dbReference type="ARBA" id="ARBA00022475"/>
    </source>
</evidence>
<dbReference type="Proteomes" id="UP001056619">
    <property type="component" value="Chromosome"/>
</dbReference>
<keyword evidence="9" id="KW-1185">Reference proteome</keyword>
<dbReference type="PANTHER" id="PTHR47371">
    <property type="entry name" value="LIPOTEICHOIC ACID SYNTHASE"/>
    <property type="match status" value="1"/>
</dbReference>
<evidence type="ECO:0000256" key="4">
    <source>
        <dbReference type="ARBA" id="ARBA00022989"/>
    </source>
</evidence>
<dbReference type="Pfam" id="PF00884">
    <property type="entry name" value="Sulfatase"/>
    <property type="match status" value="1"/>
</dbReference>
<dbReference type="PANTHER" id="PTHR47371:SF3">
    <property type="entry name" value="PHOSPHOGLYCEROL TRANSFERASE I"/>
    <property type="match status" value="1"/>
</dbReference>
<dbReference type="InterPro" id="IPR017850">
    <property type="entry name" value="Alkaline_phosphatase_core_sf"/>
</dbReference>
<evidence type="ECO:0000313" key="9">
    <source>
        <dbReference type="Proteomes" id="UP001056619"/>
    </source>
</evidence>
<keyword evidence="3 6" id="KW-0812">Transmembrane</keyword>
<dbReference type="Gene3D" id="3.40.720.10">
    <property type="entry name" value="Alkaline Phosphatase, subunit A"/>
    <property type="match status" value="1"/>
</dbReference>
<evidence type="ECO:0000259" key="7">
    <source>
        <dbReference type="Pfam" id="PF00884"/>
    </source>
</evidence>
<dbReference type="EMBL" id="CP098494">
    <property type="protein sequence ID" value="USA60741.1"/>
    <property type="molecule type" value="Genomic_DNA"/>
</dbReference>